<name>A0ABZ0RKU2_9BACT</name>
<gene>
    <name evidence="1" type="ORF">SH580_03840</name>
</gene>
<protein>
    <submittedName>
        <fullName evidence="1">Uncharacterized protein</fullName>
    </submittedName>
</protein>
<dbReference type="Proteomes" id="UP001324993">
    <property type="component" value="Chromosome"/>
</dbReference>
<reference evidence="1 2" key="1">
    <citation type="submission" date="2023-11" db="EMBL/GenBank/DDBJ databases">
        <title>Coraliomargarita sp. nov., isolated from marine algae.</title>
        <authorList>
            <person name="Lee J.K."/>
            <person name="Baek J.H."/>
            <person name="Kim J.M."/>
            <person name="Choi D.G."/>
            <person name="Jeon C.O."/>
        </authorList>
    </citation>
    <scope>NUCLEOTIDE SEQUENCE [LARGE SCALE GENOMIC DNA]</scope>
    <source>
        <strain evidence="1 2">J2-16</strain>
    </source>
</reference>
<keyword evidence="2" id="KW-1185">Reference proteome</keyword>
<evidence type="ECO:0000313" key="2">
    <source>
        <dbReference type="Proteomes" id="UP001324993"/>
    </source>
</evidence>
<accession>A0ABZ0RKU2</accession>
<proteinExistence type="predicted"/>
<evidence type="ECO:0000313" key="1">
    <source>
        <dbReference type="EMBL" id="WPJ96836.1"/>
    </source>
</evidence>
<sequence length="249" mass="28551">MTYRELILNTGAILGKPVRAFNIPWHLLALSRRWVAHFGRVPVALVGPLQESLRHDLRARPNPLLERISCGLLSLEDSLAKAVDQDGKPLSHPRTQVQTVDAKQIRRDKRVRSVQRMPLPAVLDAQQISQEYGRWLSRTFANLIHAETDADGVVRFYTFFRRLKLLELTPTPWTLHNKRRCAYYISGGYLAAPVEPPGRFEFRLFPSSNCIIASIHGFAPKLPWYIYSVTQAPLHAWVMRAFSRHLARL</sequence>
<dbReference type="RefSeq" id="WP_319833693.1">
    <property type="nucleotide sequence ID" value="NZ_CP138858.1"/>
</dbReference>
<dbReference type="EMBL" id="CP138858">
    <property type="protein sequence ID" value="WPJ96836.1"/>
    <property type="molecule type" value="Genomic_DNA"/>
</dbReference>
<organism evidence="1 2">
    <name type="scientific">Coraliomargarita algicola</name>
    <dbReference type="NCBI Taxonomy" id="3092156"/>
    <lineage>
        <taxon>Bacteria</taxon>
        <taxon>Pseudomonadati</taxon>
        <taxon>Verrucomicrobiota</taxon>
        <taxon>Opitutia</taxon>
        <taxon>Puniceicoccales</taxon>
        <taxon>Coraliomargaritaceae</taxon>
        <taxon>Coraliomargarita</taxon>
    </lineage>
</organism>